<sequence length="221" mass="23352">MIAGHWENVALWAAVVASGLYHGFNPGMGWPLAVSNGMLARSSRALFGALGYLVLGHAIAMLAVLLPFGMLASLEQWQTSIRLAAGVLVTGYGAAMLARRRHPRSIARIPPSRLALWSFAIALAHGAALMLVPIYLGLCRADADAGHRAMDALAYGNVAMGLWVALVHAAAMMLMAGAMAWLTYRYVGLTLVARSWFNAETLWAASLAVVGATSLLLLAIG</sequence>
<dbReference type="Proteomes" id="UP000318141">
    <property type="component" value="Unassembled WGS sequence"/>
</dbReference>
<feature type="transmembrane region" description="Helical" evidence="1">
    <location>
        <begin position="6"/>
        <end position="24"/>
    </location>
</feature>
<dbReference type="EMBL" id="VLJN01000001">
    <property type="protein sequence ID" value="TWG89206.1"/>
    <property type="molecule type" value="Genomic_DNA"/>
</dbReference>
<keyword evidence="1" id="KW-0472">Membrane</keyword>
<feature type="transmembrane region" description="Helical" evidence="1">
    <location>
        <begin position="202"/>
        <end position="220"/>
    </location>
</feature>
<dbReference type="AlphaFoldDB" id="A0A562BV70"/>
<feature type="transmembrane region" description="Helical" evidence="1">
    <location>
        <begin position="114"/>
        <end position="138"/>
    </location>
</feature>
<keyword evidence="1" id="KW-1133">Transmembrane helix</keyword>
<keyword evidence="3" id="KW-1185">Reference proteome</keyword>
<feature type="transmembrane region" description="Helical" evidence="1">
    <location>
        <begin position="45"/>
        <end position="68"/>
    </location>
</feature>
<comment type="caution">
    <text evidence="2">The sequence shown here is derived from an EMBL/GenBank/DDBJ whole genome shotgun (WGS) entry which is preliminary data.</text>
</comment>
<reference evidence="2 3" key="1">
    <citation type="submission" date="2019-07" db="EMBL/GenBank/DDBJ databases">
        <title>Genome sequencing of lignin-degrading bacterial isolates.</title>
        <authorList>
            <person name="Gladden J."/>
        </authorList>
    </citation>
    <scope>NUCLEOTIDE SEQUENCE [LARGE SCALE GENOMIC DNA]</scope>
    <source>
        <strain evidence="2 3">J11</strain>
    </source>
</reference>
<feature type="transmembrane region" description="Helical" evidence="1">
    <location>
        <begin position="158"/>
        <end position="182"/>
    </location>
</feature>
<accession>A0A562BV70</accession>
<gene>
    <name evidence="2" type="ORF">L602_000100000960</name>
</gene>
<evidence type="ECO:0000256" key="1">
    <source>
        <dbReference type="SAM" id="Phobius"/>
    </source>
</evidence>
<evidence type="ECO:0000313" key="3">
    <source>
        <dbReference type="Proteomes" id="UP000318141"/>
    </source>
</evidence>
<proteinExistence type="predicted"/>
<feature type="transmembrane region" description="Helical" evidence="1">
    <location>
        <begin position="80"/>
        <end position="98"/>
    </location>
</feature>
<evidence type="ECO:0008006" key="4">
    <source>
        <dbReference type="Google" id="ProtNLM"/>
    </source>
</evidence>
<protein>
    <recommendedName>
        <fullName evidence="4">Arginine/ornithine antiporter ArcD</fullName>
    </recommendedName>
</protein>
<name>A0A562BV70_9BURK</name>
<organism evidence="2 3">
    <name type="scientific">Cupriavidus gilardii J11</name>
    <dbReference type="NCBI Taxonomy" id="936133"/>
    <lineage>
        <taxon>Bacteria</taxon>
        <taxon>Pseudomonadati</taxon>
        <taxon>Pseudomonadota</taxon>
        <taxon>Betaproteobacteria</taxon>
        <taxon>Burkholderiales</taxon>
        <taxon>Burkholderiaceae</taxon>
        <taxon>Cupriavidus</taxon>
    </lineage>
</organism>
<keyword evidence="1" id="KW-0812">Transmembrane</keyword>
<evidence type="ECO:0000313" key="2">
    <source>
        <dbReference type="EMBL" id="TWG89206.1"/>
    </source>
</evidence>